<dbReference type="OrthoDB" id="6298835at2"/>
<reference evidence="1 2" key="1">
    <citation type="journal article" date="2006" name="PLoS Genet.">
        <title>The complete genome sequence and comparative genome analysis of the high pathogenicity Yersinia enterocolitica strain 8081.</title>
        <authorList>
            <person name="Thomson N.R."/>
            <person name="Howard S."/>
            <person name="Wren B.W."/>
            <person name="Holden M.T.G."/>
            <person name="Crossman L."/>
            <person name="Challis G.L."/>
            <person name="Churcher C."/>
            <person name="Mungall K."/>
            <person name="Brooks K."/>
            <person name="Chillingworth T."/>
            <person name="Feltwell T."/>
            <person name="Abdellah Z."/>
            <person name="Hauser H."/>
            <person name="Jagels K."/>
            <person name="Maddison M."/>
            <person name="Moule S."/>
            <person name="Sanders M."/>
            <person name="Whitehead S."/>
            <person name="Quail M.A."/>
            <person name="Dougan G."/>
            <person name="Parkhill J."/>
            <person name="Prentice M.B."/>
        </authorList>
    </citation>
    <scope>NUCLEOTIDE SEQUENCE [LARGE SCALE GENOMIC DNA]</scope>
    <source>
        <strain evidence="2">NCTC 13174 / 8081</strain>
    </source>
</reference>
<gene>
    <name evidence="1" type="ordered locus">YE0123</name>
</gene>
<evidence type="ECO:0000313" key="1">
    <source>
        <dbReference type="EMBL" id="CAL10264.1"/>
    </source>
</evidence>
<sequence length="211" mass="22947">MLLTIRKFIMTVTIKYQGQFSNDTLTSYTKQWATTHGDIKDTEAEGYSKDFGQFAGGGWFDGTQYSIGSSHSGSSTGMIIEGDLTYNFAQHTLHGKVDSLELGKNLSINSNGIGKQLDQLQLKMSDLDITGEFDPGKTMAENHQGDMHKSIYGLMRGNADPLLEVLTAKGIDVNTPLKDMAIASQFEAMVSDMPMIDTVGVVESSDMLLAA</sequence>
<protein>
    <submittedName>
        <fullName evidence="1">Hemophore HasA</fullName>
    </submittedName>
</protein>
<proteinExistence type="predicted"/>
<dbReference type="InterPro" id="IPR036912">
    <property type="entry name" value="HasA_haem-bd_sf"/>
</dbReference>
<organism evidence="1 2">
    <name type="scientific">Yersinia enterocolitica serotype O:8 / biotype 1B (strain NCTC 13174 / 8081)</name>
    <dbReference type="NCBI Taxonomy" id="393305"/>
    <lineage>
        <taxon>Bacteria</taxon>
        <taxon>Pseudomonadati</taxon>
        <taxon>Pseudomonadota</taxon>
        <taxon>Gammaproteobacteria</taxon>
        <taxon>Enterobacterales</taxon>
        <taxon>Yersiniaceae</taxon>
        <taxon>Yersinia</taxon>
    </lineage>
</organism>
<dbReference type="Gene3D" id="3.30.1500.10">
    <property type="entry name" value="Haem-binding HasA"/>
    <property type="match status" value="1"/>
</dbReference>
<dbReference type="AlphaFoldDB" id="A1JI26"/>
<dbReference type="EMBL" id="AM286415">
    <property type="protein sequence ID" value="CAL10264.1"/>
    <property type="molecule type" value="Genomic_DNA"/>
</dbReference>
<dbReference type="SUPFAM" id="SSF54621">
    <property type="entry name" value="Heme-binding protein A (HasA)"/>
    <property type="match status" value="1"/>
</dbReference>
<dbReference type="eggNOG" id="ENOG5032TTE">
    <property type="taxonomic scope" value="Bacteria"/>
</dbReference>
<dbReference type="PATRIC" id="fig|393305.7.peg.214"/>
<dbReference type="HOGENOM" id="CLU_108536_0_0_6"/>
<evidence type="ECO:0000313" key="2">
    <source>
        <dbReference type="Proteomes" id="UP000000642"/>
    </source>
</evidence>
<accession>A1JI26</accession>
<dbReference type="Pfam" id="PF06438">
    <property type="entry name" value="HasA"/>
    <property type="match status" value="1"/>
</dbReference>
<name>A1JI26_YERE8</name>
<dbReference type="KEGG" id="yen:YE0123"/>
<dbReference type="Proteomes" id="UP000000642">
    <property type="component" value="Chromosome"/>
</dbReference>
<dbReference type="InterPro" id="IPR010495">
    <property type="entry name" value="HasA_haem-bd"/>
</dbReference>